<dbReference type="GO" id="GO:0005886">
    <property type="term" value="C:plasma membrane"/>
    <property type="evidence" value="ECO:0007669"/>
    <property type="project" value="TreeGrafter"/>
</dbReference>
<dbReference type="PROSITE" id="PS50267">
    <property type="entry name" value="NA_NEUROTRAN_SYMP_3"/>
    <property type="match status" value="1"/>
</dbReference>
<dbReference type="PANTHER" id="PTHR11616">
    <property type="entry name" value="SODIUM/CHLORIDE DEPENDENT TRANSPORTER"/>
    <property type="match status" value="1"/>
</dbReference>
<feature type="transmembrane region" description="Helical" evidence="7">
    <location>
        <begin position="386"/>
        <end position="411"/>
    </location>
</feature>
<feature type="transmembrane region" description="Helical" evidence="7">
    <location>
        <begin position="345"/>
        <end position="374"/>
    </location>
</feature>
<feature type="transmembrane region" description="Helical" evidence="7">
    <location>
        <begin position="289"/>
        <end position="313"/>
    </location>
</feature>
<proteinExistence type="predicted"/>
<keyword evidence="5 7" id="KW-0472">Membrane</keyword>
<feature type="transmembrane region" description="Helical" evidence="7">
    <location>
        <begin position="548"/>
        <end position="570"/>
    </location>
</feature>
<accession>A0AAD5WQM7</accession>
<protein>
    <submittedName>
        <fullName evidence="8">Uncharacterized protein</fullName>
    </submittedName>
</protein>
<dbReference type="InterPro" id="IPR000175">
    <property type="entry name" value="Na/ntran_symport"/>
</dbReference>
<evidence type="ECO:0000313" key="9">
    <source>
        <dbReference type="Proteomes" id="UP001201980"/>
    </source>
</evidence>
<dbReference type="Proteomes" id="UP001201980">
    <property type="component" value="Unassembled WGS sequence"/>
</dbReference>
<keyword evidence="4 7" id="KW-1133">Transmembrane helix</keyword>
<feature type="transmembrane region" description="Helical" evidence="7">
    <location>
        <begin position="111"/>
        <end position="134"/>
    </location>
</feature>
<evidence type="ECO:0000256" key="2">
    <source>
        <dbReference type="ARBA" id="ARBA00022448"/>
    </source>
</evidence>
<feature type="transmembrane region" description="Helical" evidence="7">
    <location>
        <begin position="417"/>
        <end position="438"/>
    </location>
</feature>
<feature type="transmembrane region" description="Helical" evidence="7">
    <location>
        <begin position="450"/>
        <end position="473"/>
    </location>
</feature>
<comment type="subcellular location">
    <subcellularLocation>
        <location evidence="1">Membrane</location>
        <topology evidence="1">Multi-pass membrane protein</topology>
    </subcellularLocation>
</comment>
<evidence type="ECO:0000256" key="7">
    <source>
        <dbReference type="SAM" id="Phobius"/>
    </source>
</evidence>
<reference evidence="8" key="1">
    <citation type="submission" date="2022-07" db="EMBL/GenBank/DDBJ databases">
        <title>Draft genome sequence of Zalerion maritima ATCC 34329, a (micro)plastics degrading marine fungus.</title>
        <authorList>
            <person name="Paco A."/>
            <person name="Goncalves M.F.M."/>
            <person name="Rocha-Santos T.A.P."/>
            <person name="Alves A."/>
        </authorList>
    </citation>
    <scope>NUCLEOTIDE SEQUENCE</scope>
    <source>
        <strain evidence="8">ATCC 34329</strain>
    </source>
</reference>
<dbReference type="SUPFAM" id="SSF161070">
    <property type="entry name" value="SNF-like"/>
    <property type="match status" value="1"/>
</dbReference>
<dbReference type="PRINTS" id="PR00176">
    <property type="entry name" value="NANEUSMPORT"/>
</dbReference>
<feature type="transmembrane region" description="Helical" evidence="7">
    <location>
        <begin position="64"/>
        <end position="90"/>
    </location>
</feature>
<organism evidence="8 9">
    <name type="scientific">Zalerion maritima</name>
    <dbReference type="NCBI Taxonomy" id="339359"/>
    <lineage>
        <taxon>Eukaryota</taxon>
        <taxon>Fungi</taxon>
        <taxon>Dikarya</taxon>
        <taxon>Ascomycota</taxon>
        <taxon>Pezizomycotina</taxon>
        <taxon>Sordariomycetes</taxon>
        <taxon>Lulworthiomycetidae</taxon>
        <taxon>Lulworthiales</taxon>
        <taxon>Lulworthiaceae</taxon>
        <taxon>Zalerion</taxon>
    </lineage>
</organism>
<feature type="transmembrane region" description="Helical" evidence="7">
    <location>
        <begin position="181"/>
        <end position="199"/>
    </location>
</feature>
<feature type="region of interest" description="Disordered" evidence="6">
    <location>
        <begin position="626"/>
        <end position="663"/>
    </location>
</feature>
<dbReference type="InterPro" id="IPR037272">
    <property type="entry name" value="SNS_sf"/>
</dbReference>
<evidence type="ECO:0000256" key="4">
    <source>
        <dbReference type="ARBA" id="ARBA00022989"/>
    </source>
</evidence>
<feature type="transmembrane region" description="Helical" evidence="7">
    <location>
        <begin position="33"/>
        <end position="52"/>
    </location>
</feature>
<feature type="transmembrane region" description="Helical" evidence="7">
    <location>
        <begin position="582"/>
        <end position="602"/>
    </location>
</feature>
<feature type="compositionally biased region" description="Basic and acidic residues" evidence="6">
    <location>
        <begin position="654"/>
        <end position="663"/>
    </location>
</feature>
<dbReference type="EMBL" id="JAKWBI020000359">
    <property type="protein sequence ID" value="KAJ2896034.1"/>
    <property type="molecule type" value="Genomic_DNA"/>
</dbReference>
<feature type="transmembrane region" description="Helical" evidence="7">
    <location>
        <begin position="256"/>
        <end position="277"/>
    </location>
</feature>
<feature type="transmembrane region" description="Helical" evidence="7">
    <location>
        <begin position="479"/>
        <end position="497"/>
    </location>
</feature>
<evidence type="ECO:0000256" key="1">
    <source>
        <dbReference type="ARBA" id="ARBA00004141"/>
    </source>
</evidence>
<name>A0AAD5WQM7_9PEZI</name>
<dbReference type="GO" id="GO:0035725">
    <property type="term" value="P:sodium ion transmembrane transport"/>
    <property type="evidence" value="ECO:0007669"/>
    <property type="project" value="TreeGrafter"/>
</dbReference>
<feature type="transmembrane region" description="Helical" evidence="7">
    <location>
        <begin position="509"/>
        <end position="528"/>
    </location>
</feature>
<feature type="transmembrane region" description="Helical" evidence="7">
    <location>
        <begin position="206"/>
        <end position="223"/>
    </location>
</feature>
<keyword evidence="3 7" id="KW-0812">Transmembrane</keyword>
<evidence type="ECO:0000256" key="3">
    <source>
        <dbReference type="ARBA" id="ARBA00022692"/>
    </source>
</evidence>
<evidence type="ECO:0000256" key="6">
    <source>
        <dbReference type="SAM" id="MobiDB-lite"/>
    </source>
</evidence>
<keyword evidence="2" id="KW-0813">Transport</keyword>
<evidence type="ECO:0000256" key="5">
    <source>
        <dbReference type="ARBA" id="ARBA00023136"/>
    </source>
</evidence>
<dbReference type="CDD" id="cd11554">
    <property type="entry name" value="SLC6sbd_u2"/>
    <property type="match status" value="1"/>
</dbReference>
<dbReference type="AlphaFoldDB" id="A0AAD5WQM7"/>
<sequence>MGVMDKLRKVGGWIAPPPEKSEADGRDQWPSRAAFILASCGGAVGMGNLLRFPSQVYNNLGLQWFIPYLMAIFLLAIPALALEIACGNAYRGGCVVAYNAVHKRLRGTGMALNYVGFVVVIYFVPILAWIMVYFRASFTSPLPWMGRGQDFFDHTAMSAVEPTTNDDGWLSYPDLGFSGELVGWNAFTWFVVWLCMFRGVGLTGRVVYFTMGLPIIMTIILIGRSCSLDNAREGVKLYFATWHGEKLGGAKIWTDAVGQVFFSTGVGFGYYTAYASYNQQYSNAVQDAVIIVCSNCLFEAVAAFAVFGIVGFLRLWPDENPPMASFAVGFVTYPEAITQMPGANFWAVLFFFTLMLLGISSSFAMLDAVVTLLMDSDWGMKASRPIVATTLVVLCFLLGLPYCTHFGTYFLNGIDWGVNNIALVFVVWAECVGATTIYRHQDVVGQVGKISFYVYNAGFFLGQILGVAVGNAVSPEAGAGVGFGLFVAGLIVSMVTSKRPEALAAVPKLFTKSKYLSAFYYVAFYSGNRLRHDLNLIIGQGKNWALPAFWAPLLRYITCPILAIVFSMAYAGFQDYKKDPMYIIGIVAGHFLLLIVISGIIFPKWFNWFVPADRFDDADLPYAPGVPRDAIEGEHADQTMEVGDSGNLSPSKTPSEEKKVSSE</sequence>
<gene>
    <name evidence="8" type="ORF">MKZ38_005919</name>
</gene>
<feature type="compositionally biased region" description="Basic and acidic residues" evidence="6">
    <location>
        <begin position="629"/>
        <end position="638"/>
    </location>
</feature>
<evidence type="ECO:0000313" key="8">
    <source>
        <dbReference type="EMBL" id="KAJ2896034.1"/>
    </source>
</evidence>
<comment type="caution">
    <text evidence="8">The sequence shown here is derived from an EMBL/GenBank/DDBJ whole genome shotgun (WGS) entry which is preliminary data.</text>
</comment>
<keyword evidence="9" id="KW-1185">Reference proteome</keyword>
<dbReference type="Pfam" id="PF00209">
    <property type="entry name" value="SNF"/>
    <property type="match status" value="2"/>
</dbReference>
<dbReference type="PANTHER" id="PTHR11616:SF240">
    <property type="entry name" value="BLOATED TUBULES, ISOFORM B-RELATED"/>
    <property type="match status" value="1"/>
</dbReference>